<accession>A0A2Z3GSV4</accession>
<keyword evidence="10" id="KW-0482">Metalloprotease</keyword>
<protein>
    <recommendedName>
        <fullName evidence="13">Peptidase M50 domain-containing protein</fullName>
    </recommendedName>
</protein>
<dbReference type="PANTHER" id="PTHR39188">
    <property type="entry name" value="MEMBRANE-ASSOCIATED ZINC METALLOPROTEASE M50B"/>
    <property type="match status" value="1"/>
</dbReference>
<organism evidence="14 15">
    <name type="scientific">Gemmata obscuriglobus</name>
    <dbReference type="NCBI Taxonomy" id="114"/>
    <lineage>
        <taxon>Bacteria</taxon>
        <taxon>Pseudomonadati</taxon>
        <taxon>Planctomycetota</taxon>
        <taxon>Planctomycetia</taxon>
        <taxon>Gemmatales</taxon>
        <taxon>Gemmataceae</taxon>
        <taxon>Gemmata</taxon>
    </lineage>
</organism>
<keyword evidence="7" id="KW-0378">Hydrolase</keyword>
<evidence type="ECO:0000256" key="9">
    <source>
        <dbReference type="ARBA" id="ARBA00022989"/>
    </source>
</evidence>
<feature type="domain" description="Peptidase M50" evidence="13">
    <location>
        <begin position="138"/>
        <end position="193"/>
    </location>
</feature>
<evidence type="ECO:0000256" key="1">
    <source>
        <dbReference type="ARBA" id="ARBA00001947"/>
    </source>
</evidence>
<feature type="transmembrane region" description="Helical" evidence="12">
    <location>
        <begin position="49"/>
        <end position="68"/>
    </location>
</feature>
<dbReference type="AlphaFoldDB" id="A0A2Z3GSV4"/>
<comment type="subcellular location">
    <subcellularLocation>
        <location evidence="2">Membrane</location>
        <topology evidence="2">Multi-pass membrane protein</topology>
    </subcellularLocation>
</comment>
<evidence type="ECO:0000256" key="12">
    <source>
        <dbReference type="SAM" id="Phobius"/>
    </source>
</evidence>
<dbReference type="EMBL" id="CP025958">
    <property type="protein sequence ID" value="AWM36853.1"/>
    <property type="molecule type" value="Genomic_DNA"/>
</dbReference>
<evidence type="ECO:0000256" key="3">
    <source>
        <dbReference type="ARBA" id="ARBA00007931"/>
    </source>
</evidence>
<dbReference type="GO" id="GO:0016020">
    <property type="term" value="C:membrane"/>
    <property type="evidence" value="ECO:0007669"/>
    <property type="project" value="UniProtKB-SubCell"/>
</dbReference>
<dbReference type="Proteomes" id="UP000245802">
    <property type="component" value="Chromosome"/>
</dbReference>
<reference evidence="14 15" key="1">
    <citation type="submission" date="2018-01" db="EMBL/GenBank/DDBJ databases">
        <title>G. obscuriglobus.</title>
        <authorList>
            <person name="Franke J."/>
            <person name="Blomberg W."/>
            <person name="Selmecki A."/>
        </authorList>
    </citation>
    <scope>NUCLEOTIDE SEQUENCE [LARGE SCALE GENOMIC DNA]</scope>
    <source>
        <strain evidence="14 15">DSM 5831</strain>
    </source>
</reference>
<evidence type="ECO:0000256" key="5">
    <source>
        <dbReference type="ARBA" id="ARBA00022692"/>
    </source>
</evidence>
<evidence type="ECO:0000256" key="11">
    <source>
        <dbReference type="ARBA" id="ARBA00023136"/>
    </source>
</evidence>
<feature type="transmembrane region" description="Helical" evidence="12">
    <location>
        <begin position="102"/>
        <end position="120"/>
    </location>
</feature>
<feature type="transmembrane region" description="Helical" evidence="12">
    <location>
        <begin position="217"/>
        <end position="236"/>
    </location>
</feature>
<sequence length="260" mass="29007">MPNVLVEPERTPYDLRFRALGFPVRVHPWFWIGSALMGSQLLQAGPEFLLAWVAVVFVSLLVHELGHAVAFRRFGSHADIVLYAFYGLAIPTHEVSGRGRKIIISLAGPFAGFALCGLVYGSQELIGWADPRRSVLVWYVYFSLVRVNLVWGVLNLLPVFPLDGGQVCRELCGQFSGPRGKRISLKISFGCAILVVAYSIFCVMDTRGAGAGFTNQLPSWALGTVFTAILFGFLAYQSYQLLGRSAWEDHHWDDRVPWER</sequence>
<evidence type="ECO:0000256" key="6">
    <source>
        <dbReference type="ARBA" id="ARBA00022723"/>
    </source>
</evidence>
<evidence type="ECO:0000256" key="10">
    <source>
        <dbReference type="ARBA" id="ARBA00023049"/>
    </source>
</evidence>
<comment type="similarity">
    <text evidence="3">Belongs to the peptidase M50B family.</text>
</comment>
<gene>
    <name evidence="14" type="ORF">C1280_07365</name>
</gene>
<dbReference type="GO" id="GO:0046872">
    <property type="term" value="F:metal ion binding"/>
    <property type="evidence" value="ECO:0007669"/>
    <property type="project" value="UniProtKB-KW"/>
</dbReference>
<name>A0A2Z3GSV4_9BACT</name>
<dbReference type="GO" id="GO:0006508">
    <property type="term" value="P:proteolysis"/>
    <property type="evidence" value="ECO:0007669"/>
    <property type="project" value="UniProtKB-KW"/>
</dbReference>
<keyword evidence="4" id="KW-0645">Protease</keyword>
<dbReference type="InterPro" id="IPR008915">
    <property type="entry name" value="Peptidase_M50"/>
</dbReference>
<keyword evidence="8" id="KW-0862">Zinc</keyword>
<keyword evidence="15" id="KW-1185">Reference proteome</keyword>
<keyword evidence="11 12" id="KW-0472">Membrane</keyword>
<evidence type="ECO:0000256" key="4">
    <source>
        <dbReference type="ARBA" id="ARBA00022670"/>
    </source>
</evidence>
<dbReference type="PANTHER" id="PTHR39188:SF3">
    <property type="entry name" value="STAGE IV SPORULATION PROTEIN FB"/>
    <property type="match status" value="1"/>
</dbReference>
<feature type="transmembrane region" description="Helical" evidence="12">
    <location>
        <begin position="183"/>
        <end position="201"/>
    </location>
</feature>
<evidence type="ECO:0000256" key="2">
    <source>
        <dbReference type="ARBA" id="ARBA00004141"/>
    </source>
</evidence>
<dbReference type="Pfam" id="PF02163">
    <property type="entry name" value="Peptidase_M50"/>
    <property type="match status" value="1"/>
</dbReference>
<feature type="transmembrane region" description="Helical" evidence="12">
    <location>
        <begin position="74"/>
        <end position="90"/>
    </location>
</feature>
<dbReference type="GO" id="GO:0008237">
    <property type="term" value="F:metallopeptidase activity"/>
    <property type="evidence" value="ECO:0007669"/>
    <property type="project" value="UniProtKB-KW"/>
</dbReference>
<dbReference type="KEGG" id="gog:C1280_07365"/>
<keyword evidence="6" id="KW-0479">Metal-binding</keyword>
<comment type="cofactor">
    <cofactor evidence="1">
        <name>Zn(2+)</name>
        <dbReference type="ChEBI" id="CHEBI:29105"/>
    </cofactor>
</comment>
<keyword evidence="9 12" id="KW-1133">Transmembrane helix</keyword>
<evidence type="ECO:0000313" key="14">
    <source>
        <dbReference type="EMBL" id="AWM36853.1"/>
    </source>
</evidence>
<feature type="transmembrane region" description="Helical" evidence="12">
    <location>
        <begin position="140"/>
        <end position="162"/>
    </location>
</feature>
<proteinExistence type="inferred from homology"/>
<evidence type="ECO:0000313" key="15">
    <source>
        <dbReference type="Proteomes" id="UP000245802"/>
    </source>
</evidence>
<evidence type="ECO:0000256" key="7">
    <source>
        <dbReference type="ARBA" id="ARBA00022801"/>
    </source>
</evidence>
<evidence type="ECO:0000256" key="8">
    <source>
        <dbReference type="ARBA" id="ARBA00022833"/>
    </source>
</evidence>
<keyword evidence="5 12" id="KW-0812">Transmembrane</keyword>
<evidence type="ECO:0000259" key="13">
    <source>
        <dbReference type="Pfam" id="PF02163"/>
    </source>
</evidence>